<evidence type="ECO:0000256" key="1">
    <source>
        <dbReference type="SAM" id="MobiDB-lite"/>
    </source>
</evidence>
<comment type="caution">
    <text evidence="2">The sequence shown here is derived from an EMBL/GenBank/DDBJ whole genome shotgun (WGS) entry which is preliminary data.</text>
</comment>
<name>A0A9P0XEW7_PIEBR</name>
<evidence type="ECO:0000313" key="2">
    <source>
        <dbReference type="EMBL" id="CAH4032192.1"/>
    </source>
</evidence>
<reference evidence="2" key="1">
    <citation type="submission" date="2022-05" db="EMBL/GenBank/DDBJ databases">
        <authorList>
            <person name="Okamura Y."/>
        </authorList>
    </citation>
    <scope>NUCLEOTIDE SEQUENCE</scope>
</reference>
<evidence type="ECO:0000313" key="3">
    <source>
        <dbReference type="Proteomes" id="UP001152562"/>
    </source>
</evidence>
<accession>A0A9P0XEW7</accession>
<dbReference type="AlphaFoldDB" id="A0A9P0XEW7"/>
<protein>
    <submittedName>
        <fullName evidence="2">Uncharacterized protein</fullName>
    </submittedName>
</protein>
<feature type="region of interest" description="Disordered" evidence="1">
    <location>
        <begin position="14"/>
        <end position="58"/>
    </location>
</feature>
<gene>
    <name evidence="2" type="ORF">PIBRA_LOCUS8610</name>
</gene>
<organism evidence="2 3">
    <name type="scientific">Pieris brassicae</name>
    <name type="common">White butterfly</name>
    <name type="synonym">Large white butterfly</name>
    <dbReference type="NCBI Taxonomy" id="7116"/>
    <lineage>
        <taxon>Eukaryota</taxon>
        <taxon>Metazoa</taxon>
        <taxon>Ecdysozoa</taxon>
        <taxon>Arthropoda</taxon>
        <taxon>Hexapoda</taxon>
        <taxon>Insecta</taxon>
        <taxon>Pterygota</taxon>
        <taxon>Neoptera</taxon>
        <taxon>Endopterygota</taxon>
        <taxon>Lepidoptera</taxon>
        <taxon>Glossata</taxon>
        <taxon>Ditrysia</taxon>
        <taxon>Papilionoidea</taxon>
        <taxon>Pieridae</taxon>
        <taxon>Pierinae</taxon>
        <taxon>Pieris</taxon>
    </lineage>
</organism>
<dbReference type="Proteomes" id="UP001152562">
    <property type="component" value="Unassembled WGS sequence"/>
</dbReference>
<dbReference type="EMBL" id="CALOZG010000027">
    <property type="protein sequence ID" value="CAH4032192.1"/>
    <property type="molecule type" value="Genomic_DNA"/>
</dbReference>
<sequence length="124" mass="13335">MQCSSTNTVQSCRANDPFARQNFKRPLGVQSSSKLKGRGKKPLSPHVSLPHSAGPQQTLNASRLSWRAIPQSPAPVRCPRVAARGGGTVGCLIARRCRTAPAARERRAPTLLFTRDVAAPIGLR</sequence>
<keyword evidence="3" id="KW-1185">Reference proteome</keyword>
<proteinExistence type="predicted"/>